<dbReference type="InterPro" id="IPR036271">
    <property type="entry name" value="Tet_transcr_reg_TetR-rel_C_sf"/>
</dbReference>
<evidence type="ECO:0000259" key="6">
    <source>
        <dbReference type="PROSITE" id="PS50977"/>
    </source>
</evidence>
<feature type="domain" description="HTH tetR-type" evidence="6">
    <location>
        <begin position="60"/>
        <end position="120"/>
    </location>
</feature>
<dbReference type="EMBL" id="SMLB01000001">
    <property type="protein sequence ID" value="TDD73051.1"/>
    <property type="molecule type" value="Genomic_DNA"/>
</dbReference>
<dbReference type="SUPFAM" id="SSF48498">
    <property type="entry name" value="Tetracyclin repressor-like, C-terminal domain"/>
    <property type="match status" value="1"/>
</dbReference>
<name>A0A4R5AK90_9ACTN</name>
<keyword evidence="3" id="KW-0804">Transcription</keyword>
<dbReference type="InterPro" id="IPR050109">
    <property type="entry name" value="HTH-type_TetR-like_transc_reg"/>
</dbReference>
<evidence type="ECO:0000313" key="7">
    <source>
        <dbReference type="EMBL" id="TDD73051.1"/>
    </source>
</evidence>
<feature type="compositionally biased region" description="Basic and acidic residues" evidence="5">
    <location>
        <begin position="47"/>
        <end position="58"/>
    </location>
</feature>
<feature type="DNA-binding region" description="H-T-H motif" evidence="4">
    <location>
        <begin position="83"/>
        <end position="102"/>
    </location>
</feature>
<dbReference type="InterPro" id="IPR009057">
    <property type="entry name" value="Homeodomain-like_sf"/>
</dbReference>
<accession>A0A4R5AK90</accession>
<dbReference type="Proteomes" id="UP000295217">
    <property type="component" value="Unassembled WGS sequence"/>
</dbReference>
<dbReference type="SUPFAM" id="SSF46689">
    <property type="entry name" value="Homeodomain-like"/>
    <property type="match status" value="1"/>
</dbReference>
<dbReference type="PROSITE" id="PS50977">
    <property type="entry name" value="HTH_TETR_2"/>
    <property type="match status" value="1"/>
</dbReference>
<comment type="caution">
    <text evidence="7">The sequence shown here is derived from an EMBL/GenBank/DDBJ whole genome shotgun (WGS) entry which is preliminary data.</text>
</comment>
<dbReference type="AlphaFoldDB" id="A0A4R5AK90"/>
<reference evidence="7 8" key="1">
    <citation type="submission" date="2019-02" db="EMBL/GenBank/DDBJ databases">
        <title>Draft genome sequences of novel Actinobacteria.</title>
        <authorList>
            <person name="Sahin N."/>
            <person name="Ay H."/>
            <person name="Saygin H."/>
        </authorList>
    </citation>
    <scope>NUCLEOTIDE SEQUENCE [LARGE SCALE GENOMIC DNA]</scope>
    <source>
        <strain evidence="7 8">8K307</strain>
    </source>
</reference>
<dbReference type="PRINTS" id="PR00455">
    <property type="entry name" value="HTHTETR"/>
</dbReference>
<sequence length="298" mass="32998">MRHNKHDGAKLVKRLHVCDDASRIAAIRTNTRRWAQVVGQNPEPGAEPERPPSRRERARAATVDEIKQTAMGLMREQGTTDFRFSDIARLMGMTAPALYRYFADRDELLTGLIVDAYDDLGEAVAEARDKVPLDDPGARFVAVAESYRRWAREEPVRFALIFGLPVPGYQAPEEGPTTEAARRAMAQLKALFYEAAQAGVLRPPQLHDDDGVIAGLLAEHHEPTESPAIDGPPIPPETFQAMLFCWSNVHGFAGLEAYGHLEWMPQELRDAIFESSIRQVAEVAGLPEPLAAGPSRED</sequence>
<dbReference type="Pfam" id="PF00440">
    <property type="entry name" value="TetR_N"/>
    <property type="match status" value="1"/>
</dbReference>
<evidence type="ECO:0000256" key="3">
    <source>
        <dbReference type="ARBA" id="ARBA00023163"/>
    </source>
</evidence>
<dbReference type="GO" id="GO:0000976">
    <property type="term" value="F:transcription cis-regulatory region binding"/>
    <property type="evidence" value="ECO:0007669"/>
    <property type="project" value="TreeGrafter"/>
</dbReference>
<protein>
    <submittedName>
        <fullName evidence="7">TetR/AcrR family transcriptional regulator</fullName>
    </submittedName>
</protein>
<dbReference type="Gene3D" id="1.10.357.10">
    <property type="entry name" value="Tetracycline Repressor, domain 2"/>
    <property type="match status" value="1"/>
</dbReference>
<organism evidence="7 8">
    <name type="scientific">Jiangella aurantiaca</name>
    <dbReference type="NCBI Taxonomy" id="2530373"/>
    <lineage>
        <taxon>Bacteria</taxon>
        <taxon>Bacillati</taxon>
        <taxon>Actinomycetota</taxon>
        <taxon>Actinomycetes</taxon>
        <taxon>Jiangellales</taxon>
        <taxon>Jiangellaceae</taxon>
        <taxon>Jiangella</taxon>
    </lineage>
</organism>
<gene>
    <name evidence="7" type="ORF">E1262_00755</name>
</gene>
<evidence type="ECO:0000256" key="2">
    <source>
        <dbReference type="ARBA" id="ARBA00023125"/>
    </source>
</evidence>
<dbReference type="OrthoDB" id="3210322at2"/>
<dbReference type="PANTHER" id="PTHR30055:SF234">
    <property type="entry name" value="HTH-TYPE TRANSCRIPTIONAL REGULATOR BETI"/>
    <property type="match status" value="1"/>
</dbReference>
<keyword evidence="1" id="KW-0805">Transcription regulation</keyword>
<dbReference type="Pfam" id="PF13305">
    <property type="entry name" value="TetR_C_33"/>
    <property type="match status" value="1"/>
</dbReference>
<keyword evidence="8" id="KW-1185">Reference proteome</keyword>
<evidence type="ECO:0000256" key="1">
    <source>
        <dbReference type="ARBA" id="ARBA00023015"/>
    </source>
</evidence>
<dbReference type="InterPro" id="IPR001647">
    <property type="entry name" value="HTH_TetR"/>
</dbReference>
<keyword evidence="2 4" id="KW-0238">DNA-binding</keyword>
<evidence type="ECO:0000313" key="8">
    <source>
        <dbReference type="Proteomes" id="UP000295217"/>
    </source>
</evidence>
<feature type="region of interest" description="Disordered" evidence="5">
    <location>
        <begin position="39"/>
        <end position="58"/>
    </location>
</feature>
<evidence type="ECO:0000256" key="4">
    <source>
        <dbReference type="PROSITE-ProRule" id="PRU00335"/>
    </source>
</evidence>
<proteinExistence type="predicted"/>
<evidence type="ECO:0000256" key="5">
    <source>
        <dbReference type="SAM" id="MobiDB-lite"/>
    </source>
</evidence>
<dbReference type="GO" id="GO:0003700">
    <property type="term" value="F:DNA-binding transcription factor activity"/>
    <property type="evidence" value="ECO:0007669"/>
    <property type="project" value="TreeGrafter"/>
</dbReference>
<dbReference type="PANTHER" id="PTHR30055">
    <property type="entry name" value="HTH-TYPE TRANSCRIPTIONAL REGULATOR RUTR"/>
    <property type="match status" value="1"/>
</dbReference>
<dbReference type="InterPro" id="IPR025996">
    <property type="entry name" value="MT1864/Rv1816-like_C"/>
</dbReference>